<dbReference type="EMBL" id="JARPOI010000015">
    <property type="protein sequence ID" value="KAJ9152464.1"/>
    <property type="molecule type" value="Genomic_DNA"/>
</dbReference>
<keyword evidence="11" id="KW-1185">Reference proteome</keyword>
<feature type="transmembrane region" description="Helical" evidence="9">
    <location>
        <begin position="105"/>
        <end position="127"/>
    </location>
</feature>
<sequence length="238" mass="26474">MLSAEAARNVVGIIGNVISFGLFLSPVPTFYRIWKRKDVEEFQFIPYIVTVMNCMLWVFYGLPIVKPDSILVTTINAIGLALELIYLVIFCIYDKRGRGRKQVAYALAVEVFVMAIIVIGTLLGFHTHKRRTLFVGIFCDVLNVLMYSSPLAIMKKVITTKSVEYMPLYLSLAGFANGCIWAAYALIKFDPFILVSNGLGALAGAAQLILYGCYYGTTPKRSKEDDEVVKPSEIQLSG</sequence>
<evidence type="ECO:0000256" key="7">
    <source>
        <dbReference type="ARBA" id="ARBA00022989"/>
    </source>
</evidence>
<evidence type="ECO:0000256" key="6">
    <source>
        <dbReference type="ARBA" id="ARBA00022737"/>
    </source>
</evidence>
<organism evidence="10 11">
    <name type="scientific">Hevea brasiliensis</name>
    <name type="common">Para rubber tree</name>
    <name type="synonym">Siphonia brasiliensis</name>
    <dbReference type="NCBI Taxonomy" id="3981"/>
    <lineage>
        <taxon>Eukaryota</taxon>
        <taxon>Viridiplantae</taxon>
        <taxon>Streptophyta</taxon>
        <taxon>Embryophyta</taxon>
        <taxon>Tracheophyta</taxon>
        <taxon>Spermatophyta</taxon>
        <taxon>Magnoliopsida</taxon>
        <taxon>eudicotyledons</taxon>
        <taxon>Gunneridae</taxon>
        <taxon>Pentapetalae</taxon>
        <taxon>rosids</taxon>
        <taxon>fabids</taxon>
        <taxon>Malpighiales</taxon>
        <taxon>Euphorbiaceae</taxon>
        <taxon>Crotonoideae</taxon>
        <taxon>Micrandreae</taxon>
        <taxon>Hevea</taxon>
    </lineage>
</organism>
<evidence type="ECO:0000256" key="4">
    <source>
        <dbReference type="ARBA" id="ARBA00022597"/>
    </source>
</evidence>
<keyword evidence="8 9" id="KW-0472">Membrane</keyword>
<dbReference type="PANTHER" id="PTHR10791">
    <property type="entry name" value="RAG1-ACTIVATING PROTEIN 1"/>
    <property type="match status" value="1"/>
</dbReference>
<keyword evidence="7 9" id="KW-1133">Transmembrane helix</keyword>
<evidence type="ECO:0000256" key="5">
    <source>
        <dbReference type="ARBA" id="ARBA00022692"/>
    </source>
</evidence>
<dbReference type="InterPro" id="IPR004316">
    <property type="entry name" value="SWEET_rpt"/>
</dbReference>
<dbReference type="InterPro" id="IPR047664">
    <property type="entry name" value="SWEET"/>
</dbReference>
<evidence type="ECO:0000256" key="3">
    <source>
        <dbReference type="ARBA" id="ARBA00022448"/>
    </source>
</evidence>
<comment type="caution">
    <text evidence="10">The sequence shown here is derived from an EMBL/GenBank/DDBJ whole genome shotgun (WGS) entry which is preliminary data.</text>
</comment>
<keyword evidence="5 9" id="KW-0812">Transmembrane</keyword>
<evidence type="ECO:0000256" key="2">
    <source>
        <dbReference type="ARBA" id="ARBA00007809"/>
    </source>
</evidence>
<dbReference type="PANTHER" id="PTHR10791:SF236">
    <property type="entry name" value="BIDIRECTIONAL SUGAR TRANSPORTER SWEET8"/>
    <property type="match status" value="1"/>
</dbReference>
<evidence type="ECO:0000256" key="1">
    <source>
        <dbReference type="ARBA" id="ARBA00004127"/>
    </source>
</evidence>
<keyword evidence="6" id="KW-0677">Repeat</keyword>
<accession>A0ABQ9KWG1</accession>
<feature type="transmembrane region" description="Helical" evidence="9">
    <location>
        <begin position="70"/>
        <end position="93"/>
    </location>
</feature>
<dbReference type="Gene3D" id="1.20.1280.290">
    <property type="match status" value="2"/>
</dbReference>
<feature type="transmembrane region" description="Helical" evidence="9">
    <location>
        <begin position="133"/>
        <end position="154"/>
    </location>
</feature>
<dbReference type="Pfam" id="PF03083">
    <property type="entry name" value="MtN3_slv"/>
    <property type="match status" value="2"/>
</dbReference>
<evidence type="ECO:0000256" key="9">
    <source>
        <dbReference type="RuleBase" id="RU910715"/>
    </source>
</evidence>
<protein>
    <recommendedName>
        <fullName evidence="9">Bidirectional sugar transporter SWEET</fullName>
    </recommendedName>
</protein>
<feature type="transmembrane region" description="Helical" evidence="9">
    <location>
        <begin position="193"/>
        <end position="214"/>
    </location>
</feature>
<comment type="subcellular location">
    <subcellularLocation>
        <location evidence="9">Cell membrane</location>
        <topology evidence="9">Multi-pass membrane protein</topology>
    </subcellularLocation>
    <subcellularLocation>
        <location evidence="1">Endomembrane system</location>
        <topology evidence="1">Multi-pass membrane protein</topology>
    </subcellularLocation>
</comment>
<keyword evidence="3 9" id="KW-0813">Transport</keyword>
<comment type="similarity">
    <text evidence="2 9">Belongs to the SWEET sugar transporter family.</text>
</comment>
<feature type="transmembrane region" description="Helical" evidence="9">
    <location>
        <begin position="44"/>
        <end position="64"/>
    </location>
</feature>
<feature type="transmembrane region" description="Helical" evidence="9">
    <location>
        <begin position="166"/>
        <end position="187"/>
    </location>
</feature>
<evidence type="ECO:0000313" key="11">
    <source>
        <dbReference type="Proteomes" id="UP001174677"/>
    </source>
</evidence>
<feature type="transmembrane region" description="Helical" evidence="9">
    <location>
        <begin position="6"/>
        <end position="24"/>
    </location>
</feature>
<keyword evidence="4 9" id="KW-0762">Sugar transport</keyword>
<comment type="function">
    <text evidence="9">Mediates both low-affinity uptake and efflux of sugar across the membrane.</text>
</comment>
<proteinExistence type="inferred from homology"/>
<evidence type="ECO:0000256" key="8">
    <source>
        <dbReference type="ARBA" id="ARBA00023136"/>
    </source>
</evidence>
<gene>
    <name evidence="10" type="ORF">P3X46_026027</name>
</gene>
<dbReference type="Proteomes" id="UP001174677">
    <property type="component" value="Chromosome 15"/>
</dbReference>
<name>A0ABQ9KWG1_HEVBR</name>
<reference evidence="10 11" key="1">
    <citation type="journal article" date="2023" name="Plant Biotechnol. J.">
        <title>Chromosome-level wild Hevea brasiliensis genome provides new tools for genomic-assisted breeding and valuable loci to elevate rubber yield.</title>
        <authorList>
            <person name="Cheng H."/>
            <person name="Song X."/>
            <person name="Hu Y."/>
            <person name="Wu T."/>
            <person name="Yang Q."/>
            <person name="An Z."/>
            <person name="Feng S."/>
            <person name="Deng Z."/>
            <person name="Wu W."/>
            <person name="Zeng X."/>
            <person name="Tu M."/>
            <person name="Wang X."/>
            <person name="Huang H."/>
        </authorList>
    </citation>
    <scope>NUCLEOTIDE SEQUENCE [LARGE SCALE GENOMIC DNA]</scope>
    <source>
        <strain evidence="10">MT/VB/25A 57/8</strain>
    </source>
</reference>
<evidence type="ECO:0000313" key="10">
    <source>
        <dbReference type="EMBL" id="KAJ9152464.1"/>
    </source>
</evidence>